<name>A0A066TZC2_9PSEU</name>
<evidence type="ECO:0000313" key="2">
    <source>
        <dbReference type="Proteomes" id="UP000027345"/>
    </source>
</evidence>
<dbReference type="AlphaFoldDB" id="A0A066TZC2"/>
<organism evidence="1 2">
    <name type="scientific">Amycolatopsis rifamycinica</name>
    <dbReference type="NCBI Taxonomy" id="287986"/>
    <lineage>
        <taxon>Bacteria</taxon>
        <taxon>Bacillati</taxon>
        <taxon>Actinomycetota</taxon>
        <taxon>Actinomycetes</taxon>
        <taxon>Pseudonocardiales</taxon>
        <taxon>Pseudonocardiaceae</taxon>
        <taxon>Amycolatopsis</taxon>
    </lineage>
</organism>
<accession>A0A066TZC2</accession>
<dbReference type="Proteomes" id="UP000027345">
    <property type="component" value="Unassembled WGS sequence"/>
</dbReference>
<proteinExistence type="predicted"/>
<dbReference type="RefSeq" id="WP_043787852.1">
    <property type="nucleotide sequence ID" value="NZ_JMQI01000074.1"/>
</dbReference>
<protein>
    <submittedName>
        <fullName evidence="1">Uncharacterized protein</fullName>
    </submittedName>
</protein>
<dbReference type="EMBL" id="JMQI01000074">
    <property type="protein sequence ID" value="KDN17189.1"/>
    <property type="molecule type" value="Genomic_DNA"/>
</dbReference>
<gene>
    <name evidence="1" type="ORF">DV20_36765</name>
</gene>
<sequence>MGLTKVWLATLSDGLLRADQVVGLTAHATPALTGKPPRWLLDATIRSPAGSGRADGWDVGILHRTLIQTPAEPVGAPEALARLLARLDGEDAAGLITAVADSGGRNQPASVVRFGFQPFENDESSGGA</sequence>
<evidence type="ECO:0000313" key="1">
    <source>
        <dbReference type="EMBL" id="KDN17189.1"/>
    </source>
</evidence>
<reference evidence="1 2" key="1">
    <citation type="submission" date="2014-05" db="EMBL/GenBank/DDBJ databases">
        <title>Draft genome sequence of Amycolatopsis rifamycinica DSM 46095.</title>
        <authorList>
            <person name="Lal R."/>
            <person name="Saxena A."/>
            <person name="Kumari R."/>
            <person name="Mukherjee U."/>
            <person name="Singh P."/>
            <person name="Sangwan N."/>
            <person name="Mahato N.K."/>
        </authorList>
    </citation>
    <scope>NUCLEOTIDE SEQUENCE [LARGE SCALE GENOMIC DNA]</scope>
    <source>
        <strain evidence="1 2">DSM 46095</strain>
    </source>
</reference>
<comment type="caution">
    <text evidence="1">The sequence shown here is derived from an EMBL/GenBank/DDBJ whole genome shotgun (WGS) entry which is preliminary data.</text>
</comment>
<dbReference type="eggNOG" id="ENOG5030N8A">
    <property type="taxonomic scope" value="Bacteria"/>
</dbReference>
<keyword evidence="2" id="KW-1185">Reference proteome</keyword>